<organism evidence="3 4">
    <name type="scientific">Cladophialophora bantiana (strain ATCC 10958 / CBS 173.52 / CDC B-1940 / NIH 8579)</name>
    <name type="common">Xylohypha bantiana</name>
    <dbReference type="NCBI Taxonomy" id="1442370"/>
    <lineage>
        <taxon>Eukaryota</taxon>
        <taxon>Fungi</taxon>
        <taxon>Dikarya</taxon>
        <taxon>Ascomycota</taxon>
        <taxon>Pezizomycotina</taxon>
        <taxon>Eurotiomycetes</taxon>
        <taxon>Chaetothyriomycetidae</taxon>
        <taxon>Chaetothyriales</taxon>
        <taxon>Herpotrichiellaceae</taxon>
        <taxon>Cladophialophora</taxon>
    </lineage>
</organism>
<dbReference type="SMART" id="SM00248">
    <property type="entry name" value="ANK"/>
    <property type="match status" value="1"/>
</dbReference>
<feature type="region of interest" description="Disordered" evidence="2">
    <location>
        <begin position="196"/>
        <end position="232"/>
    </location>
</feature>
<dbReference type="Gene3D" id="1.25.40.20">
    <property type="entry name" value="Ankyrin repeat-containing domain"/>
    <property type="match status" value="1"/>
</dbReference>
<reference evidence="3" key="1">
    <citation type="submission" date="2015-01" db="EMBL/GenBank/DDBJ databases">
        <title>The Genome Sequence of Cladophialophora bantiana CBS 173.52.</title>
        <authorList>
            <consortium name="The Broad Institute Genomics Platform"/>
            <person name="Cuomo C."/>
            <person name="de Hoog S."/>
            <person name="Gorbushina A."/>
            <person name="Stielow B."/>
            <person name="Teixiera M."/>
            <person name="Abouelleil A."/>
            <person name="Chapman S.B."/>
            <person name="Priest M."/>
            <person name="Young S.K."/>
            <person name="Wortman J."/>
            <person name="Nusbaum C."/>
            <person name="Birren B."/>
        </authorList>
    </citation>
    <scope>NUCLEOTIDE SEQUENCE [LARGE SCALE GENOMIC DNA]</scope>
    <source>
        <strain evidence="3">CBS 173.52</strain>
    </source>
</reference>
<feature type="compositionally biased region" description="Basic and acidic residues" evidence="2">
    <location>
        <begin position="206"/>
        <end position="219"/>
    </location>
</feature>
<dbReference type="Pfam" id="PF00023">
    <property type="entry name" value="Ank"/>
    <property type="match status" value="1"/>
</dbReference>
<dbReference type="EMBL" id="KN846993">
    <property type="protein sequence ID" value="KIW90341.1"/>
    <property type="molecule type" value="Genomic_DNA"/>
</dbReference>
<dbReference type="RefSeq" id="XP_016617010.1">
    <property type="nucleotide sequence ID" value="XM_016766712.1"/>
</dbReference>
<dbReference type="InterPro" id="IPR002110">
    <property type="entry name" value="Ankyrin_rpt"/>
</dbReference>
<dbReference type="VEuPathDB" id="FungiDB:Z519_08985"/>
<evidence type="ECO:0000313" key="4">
    <source>
        <dbReference type="Proteomes" id="UP000053789"/>
    </source>
</evidence>
<dbReference type="SUPFAM" id="SSF48403">
    <property type="entry name" value="Ankyrin repeat"/>
    <property type="match status" value="1"/>
</dbReference>
<dbReference type="GeneID" id="27701913"/>
<proteinExistence type="predicted"/>
<dbReference type="PROSITE" id="PS50297">
    <property type="entry name" value="ANK_REP_REGION"/>
    <property type="match status" value="1"/>
</dbReference>
<accession>A0A0D2EK03</accession>
<evidence type="ECO:0000313" key="3">
    <source>
        <dbReference type="EMBL" id="KIW90341.1"/>
    </source>
</evidence>
<evidence type="ECO:0000256" key="2">
    <source>
        <dbReference type="SAM" id="MobiDB-lite"/>
    </source>
</evidence>
<feature type="region of interest" description="Disordered" evidence="2">
    <location>
        <begin position="1"/>
        <end position="22"/>
    </location>
</feature>
<name>A0A0D2EK03_CLAB1</name>
<gene>
    <name evidence="3" type="ORF">Z519_08985</name>
</gene>
<evidence type="ECO:0008006" key="5">
    <source>
        <dbReference type="Google" id="ProtNLM"/>
    </source>
</evidence>
<dbReference type="InterPro" id="IPR036770">
    <property type="entry name" value="Ankyrin_rpt-contain_sf"/>
</dbReference>
<dbReference type="Proteomes" id="UP000053789">
    <property type="component" value="Unassembled WGS sequence"/>
</dbReference>
<dbReference type="HOGENOM" id="CLU_1161018_0_0_1"/>
<dbReference type="AlphaFoldDB" id="A0A0D2EK03"/>
<protein>
    <recommendedName>
        <fullName evidence="5">Ankyrin repeat protein</fullName>
    </recommendedName>
</protein>
<dbReference type="OrthoDB" id="341259at2759"/>
<feature type="repeat" description="ANK" evidence="1">
    <location>
        <begin position="52"/>
        <end position="84"/>
    </location>
</feature>
<keyword evidence="4" id="KW-1185">Reference proteome</keyword>
<evidence type="ECO:0000256" key="1">
    <source>
        <dbReference type="PROSITE-ProRule" id="PRU00023"/>
    </source>
</evidence>
<sequence length="239" mass="27378">MKRIDHIASRMEPSDKKTVQESLDNSAEAHIFMELTNPGSRPCIWRLLSSFRGRSPLMEAALWGRYENVKHLLDFGADKNLEDGEGFTAMQLAEPSTRNGGERYRRWGREIQVYKEITYVANQVRRMIVHLLSDATEDVPSVPKSNYDHHVFCQKETVIRLSALVAAYQVPNEWKTISRLERGHPYFSVSAMSGWSDAPQVPEPQLDVRSHENRKDRRSSACVSPKRPGHEGTIRFLPC</sequence>
<feature type="compositionally biased region" description="Basic and acidic residues" evidence="2">
    <location>
        <begin position="1"/>
        <end position="19"/>
    </location>
</feature>
<dbReference type="PROSITE" id="PS50088">
    <property type="entry name" value="ANK_REPEAT"/>
    <property type="match status" value="1"/>
</dbReference>
<keyword evidence="1" id="KW-0040">ANK repeat</keyword>